<evidence type="ECO:0000313" key="2">
    <source>
        <dbReference type="EMBL" id="GIE71783.1"/>
    </source>
</evidence>
<accession>A0ABQ4BM66</accession>
<dbReference type="Gene3D" id="1.10.1200.10">
    <property type="entry name" value="ACP-like"/>
    <property type="match status" value="1"/>
</dbReference>
<dbReference type="InterPro" id="IPR009081">
    <property type="entry name" value="PP-bd_ACP"/>
</dbReference>
<feature type="domain" description="Carrier" evidence="1">
    <location>
        <begin position="15"/>
        <end position="95"/>
    </location>
</feature>
<dbReference type="RefSeq" id="WP_203829579.1">
    <property type="nucleotide sequence ID" value="NZ_BAAATY010000044.1"/>
</dbReference>
<sequence>MTPTASGGKSMELTGTTIEDTKAVLVSVLGIEDRAASIGAGTELLGSLPELDSMAVLELVAALEEKFSITIDDDDVTADAFETLGTLAALVDEKLS</sequence>
<protein>
    <recommendedName>
        <fullName evidence="1">Carrier domain-containing protein</fullName>
    </recommendedName>
</protein>
<organism evidence="2 3">
    <name type="scientific">Actinoplanes palleronii</name>
    <dbReference type="NCBI Taxonomy" id="113570"/>
    <lineage>
        <taxon>Bacteria</taxon>
        <taxon>Bacillati</taxon>
        <taxon>Actinomycetota</taxon>
        <taxon>Actinomycetes</taxon>
        <taxon>Micromonosporales</taxon>
        <taxon>Micromonosporaceae</taxon>
        <taxon>Actinoplanes</taxon>
    </lineage>
</organism>
<name>A0ABQ4BM66_9ACTN</name>
<dbReference type="PROSITE" id="PS50075">
    <property type="entry name" value="CARRIER"/>
    <property type="match status" value="1"/>
</dbReference>
<dbReference type="SUPFAM" id="SSF47336">
    <property type="entry name" value="ACP-like"/>
    <property type="match status" value="1"/>
</dbReference>
<dbReference type="Pfam" id="PF00550">
    <property type="entry name" value="PP-binding"/>
    <property type="match status" value="1"/>
</dbReference>
<dbReference type="EMBL" id="BOMS01000133">
    <property type="protein sequence ID" value="GIE71783.1"/>
    <property type="molecule type" value="Genomic_DNA"/>
</dbReference>
<dbReference type="InterPro" id="IPR036736">
    <property type="entry name" value="ACP-like_sf"/>
</dbReference>
<comment type="caution">
    <text evidence="2">The sequence shown here is derived from an EMBL/GenBank/DDBJ whole genome shotgun (WGS) entry which is preliminary data.</text>
</comment>
<evidence type="ECO:0000313" key="3">
    <source>
        <dbReference type="Proteomes" id="UP000624709"/>
    </source>
</evidence>
<keyword evidence="3" id="KW-1185">Reference proteome</keyword>
<gene>
    <name evidence="2" type="ORF">Apa02nite_078910</name>
</gene>
<evidence type="ECO:0000259" key="1">
    <source>
        <dbReference type="PROSITE" id="PS50075"/>
    </source>
</evidence>
<proteinExistence type="predicted"/>
<reference evidence="2 3" key="1">
    <citation type="submission" date="2021-01" db="EMBL/GenBank/DDBJ databases">
        <title>Whole genome shotgun sequence of Actinoplanes palleronii NBRC 14916.</title>
        <authorList>
            <person name="Komaki H."/>
            <person name="Tamura T."/>
        </authorList>
    </citation>
    <scope>NUCLEOTIDE SEQUENCE [LARGE SCALE GENOMIC DNA]</scope>
    <source>
        <strain evidence="2 3">NBRC 14916</strain>
    </source>
</reference>
<dbReference type="Proteomes" id="UP000624709">
    <property type="component" value="Unassembled WGS sequence"/>
</dbReference>